<dbReference type="PATRIC" id="fig|1354253.4.peg.3354"/>
<gene>
    <name evidence="1" type="ORF">M977_03300</name>
</gene>
<dbReference type="InterPro" id="IPR037012">
    <property type="entry name" value="NanQ/TabA/YiaL_sf"/>
</dbReference>
<dbReference type="Proteomes" id="UP000078504">
    <property type="component" value="Unassembled WGS sequence"/>
</dbReference>
<evidence type="ECO:0000313" key="1">
    <source>
        <dbReference type="EMBL" id="OAT18384.1"/>
    </source>
</evidence>
<protein>
    <submittedName>
        <fullName evidence="1">Putative beta-D-galactosidase</fullName>
    </submittedName>
</protein>
<dbReference type="GO" id="GO:0005829">
    <property type="term" value="C:cytosol"/>
    <property type="evidence" value="ECO:0007669"/>
    <property type="project" value="TreeGrafter"/>
</dbReference>
<dbReference type="Pfam" id="PF04074">
    <property type="entry name" value="DUF386"/>
    <property type="match status" value="1"/>
</dbReference>
<dbReference type="RefSeq" id="WP_064516987.1">
    <property type="nucleotide sequence ID" value="NZ_LXEP01000031.1"/>
</dbReference>
<evidence type="ECO:0000313" key="2">
    <source>
        <dbReference type="Proteomes" id="UP000078504"/>
    </source>
</evidence>
<dbReference type="AlphaFoldDB" id="A0A1B7HRU5"/>
<comment type="caution">
    <text evidence="1">The sequence shown here is derived from an EMBL/GenBank/DDBJ whole genome shotgun (WGS) entry which is preliminary data.</text>
</comment>
<dbReference type="InterPro" id="IPR004375">
    <property type="entry name" value="NanQ/TabA/YiaL"/>
</dbReference>
<reference evidence="1 2" key="1">
    <citation type="submission" date="2016-04" db="EMBL/GenBank/DDBJ databases">
        <title>ATOL: Assembling a taxonomically balanced genome-scale reconstruction of the evolutionary history of the Enterobacteriaceae.</title>
        <authorList>
            <person name="Plunkett G.III."/>
            <person name="Neeno-Eckwall E.C."/>
            <person name="Glasner J.D."/>
            <person name="Perna N.T."/>
        </authorList>
    </citation>
    <scope>NUCLEOTIDE SEQUENCE [LARGE SCALE GENOMIC DNA]</scope>
    <source>
        <strain evidence="1 2">ATCC 51604</strain>
    </source>
</reference>
<sequence length="157" mass="17705">MIIDKLENAAQNPVYPTVIRHALQAIIANRPQQLANGKYPIEGELIYFSVFDGKTKLLEEQRPELHARYIDVHIVLEGEEIIGAAPVDQQQQQDGEFDEQNDIGFYKNMGCETLIKLRPGDLTILFPGELHRPMATLNEPAALRKIVAKIDMSLISK</sequence>
<organism evidence="1 2">
    <name type="scientific">Buttiauxella gaviniae ATCC 51604</name>
    <dbReference type="NCBI Taxonomy" id="1354253"/>
    <lineage>
        <taxon>Bacteria</taxon>
        <taxon>Pseudomonadati</taxon>
        <taxon>Pseudomonadota</taxon>
        <taxon>Gammaproteobacteria</taxon>
        <taxon>Enterobacterales</taxon>
        <taxon>Enterobacteriaceae</taxon>
        <taxon>Buttiauxella</taxon>
    </lineage>
</organism>
<dbReference type="PANTHER" id="PTHR34986">
    <property type="entry name" value="EVOLVED BETA-GALACTOSIDASE SUBUNIT BETA"/>
    <property type="match status" value="1"/>
</dbReference>
<proteinExistence type="predicted"/>
<dbReference type="EMBL" id="LXEP01000031">
    <property type="protein sequence ID" value="OAT18384.1"/>
    <property type="molecule type" value="Genomic_DNA"/>
</dbReference>
<dbReference type="NCBIfam" id="TIGR00022">
    <property type="entry name" value="YhcH/YjgK/YiaL family protein"/>
    <property type="match status" value="1"/>
</dbReference>
<dbReference type="PANTHER" id="PTHR34986:SF1">
    <property type="entry name" value="PROTEIN YIAL"/>
    <property type="match status" value="1"/>
</dbReference>
<accession>A0A1B7HRU5</accession>
<dbReference type="Gene3D" id="2.60.120.370">
    <property type="entry name" value="YhcH/YjgK/YiaL"/>
    <property type="match status" value="1"/>
</dbReference>
<name>A0A1B7HRU5_9ENTR</name>
<dbReference type="SUPFAM" id="SSF51197">
    <property type="entry name" value="Clavaminate synthase-like"/>
    <property type="match status" value="1"/>
</dbReference>